<evidence type="ECO:0000256" key="1">
    <source>
        <dbReference type="SAM" id="MobiDB-lite"/>
    </source>
</evidence>
<feature type="compositionally biased region" description="Acidic residues" evidence="1">
    <location>
        <begin position="435"/>
        <end position="452"/>
    </location>
</feature>
<feature type="region of interest" description="Disordered" evidence="1">
    <location>
        <begin position="434"/>
        <end position="469"/>
    </location>
</feature>
<evidence type="ECO:0000313" key="4">
    <source>
        <dbReference type="Proteomes" id="UP000479293"/>
    </source>
</evidence>
<feature type="transmembrane region" description="Helical" evidence="2">
    <location>
        <begin position="54"/>
        <end position="74"/>
    </location>
</feature>
<dbReference type="AlphaFoldDB" id="A0A7C9BHL8"/>
<feature type="compositionally biased region" description="Pro residues" evidence="1">
    <location>
        <begin position="105"/>
        <end position="120"/>
    </location>
</feature>
<keyword evidence="2" id="KW-0812">Transmembrane</keyword>
<dbReference type="Proteomes" id="UP000479293">
    <property type="component" value="Unassembled WGS sequence"/>
</dbReference>
<reference evidence="3 4" key="1">
    <citation type="submission" date="2019-10" db="EMBL/GenBank/DDBJ databases">
        <title>Draft Genome Sequence of Cytophagaceae sp. SJW1-29.</title>
        <authorList>
            <person name="Choi A."/>
        </authorList>
    </citation>
    <scope>NUCLEOTIDE SEQUENCE [LARGE SCALE GENOMIC DNA]</scope>
    <source>
        <strain evidence="3 4">SJW1-29</strain>
    </source>
</reference>
<feature type="compositionally biased region" description="Low complexity" evidence="1">
    <location>
        <begin position="121"/>
        <end position="132"/>
    </location>
</feature>
<feature type="compositionally biased region" description="Basic and acidic residues" evidence="1">
    <location>
        <begin position="460"/>
        <end position="469"/>
    </location>
</feature>
<protein>
    <submittedName>
        <fullName evidence="3">Uncharacterized protein</fullName>
    </submittedName>
</protein>
<dbReference type="RefSeq" id="WP_152763639.1">
    <property type="nucleotide sequence ID" value="NZ_WHLY01000002.1"/>
</dbReference>
<organism evidence="3 4">
    <name type="scientific">Salmonirosea aquatica</name>
    <dbReference type="NCBI Taxonomy" id="2654236"/>
    <lineage>
        <taxon>Bacteria</taxon>
        <taxon>Pseudomonadati</taxon>
        <taxon>Bacteroidota</taxon>
        <taxon>Cytophagia</taxon>
        <taxon>Cytophagales</taxon>
        <taxon>Spirosomataceae</taxon>
        <taxon>Salmonirosea</taxon>
    </lineage>
</organism>
<sequence length="469" mass="50755">MTNPDFEKTQIWAKSLVNAPAVAPPPVAAAAPVMAMPVVPKKPALKKLSKEEKIVLASGGALAIGLGAIVITSLPNEAVAATPAIAPETTDLTAPILDLDTEPEVPLPSEPIAPSAPPRPRAAAPHQPATRPEVPPAAPPSVPEEHHALLEIPDIPEVATTVGDDLPFLEAFHTARAEVGPAGLFAWRGTFYSTFTETEWDTVPEDQKQHWLEGAEPIIHPGYENLQNDSPDLAAAFQHVIVAERGELVWTGIDKNGDGQVEVLMGRINGQSPMVLMDTDGDGILDTRYDLEAKSGKTFASQIEPFSMSATEIEHIEFVPIEADMGFYNAGTRHDSHEVLPVSIHQEAGQYVVTLDSDRNNTIDAITFLTDEKGPVVGLDFDNDGQIEMGFSYDSETHSIVTVEVEPLEEMKVGEDEIPQFSYAEDDALLNNYDPEAETDELAFDDEPDTDSDSTFQDGYDDHDHSLFS</sequence>
<keyword evidence="2" id="KW-1133">Transmembrane helix</keyword>
<feature type="region of interest" description="Disordered" evidence="1">
    <location>
        <begin position="101"/>
        <end position="143"/>
    </location>
</feature>
<proteinExistence type="predicted"/>
<name>A0A7C9BHL8_9BACT</name>
<accession>A0A7C9BHL8</accession>
<evidence type="ECO:0000256" key="2">
    <source>
        <dbReference type="SAM" id="Phobius"/>
    </source>
</evidence>
<feature type="compositionally biased region" description="Pro residues" evidence="1">
    <location>
        <begin position="133"/>
        <end position="142"/>
    </location>
</feature>
<gene>
    <name evidence="3" type="ORF">GBK04_22595</name>
</gene>
<keyword evidence="4" id="KW-1185">Reference proteome</keyword>
<evidence type="ECO:0000313" key="3">
    <source>
        <dbReference type="EMBL" id="MPR36060.1"/>
    </source>
</evidence>
<comment type="caution">
    <text evidence="3">The sequence shown here is derived from an EMBL/GenBank/DDBJ whole genome shotgun (WGS) entry which is preliminary data.</text>
</comment>
<dbReference type="EMBL" id="WHLY01000002">
    <property type="protein sequence ID" value="MPR36060.1"/>
    <property type="molecule type" value="Genomic_DNA"/>
</dbReference>
<keyword evidence="2" id="KW-0472">Membrane</keyword>